<dbReference type="Proteomes" id="UP000007494">
    <property type="component" value="Chromosome XII"/>
</dbReference>
<feature type="compositionally biased region" description="Basic and acidic residues" evidence="3">
    <location>
        <begin position="295"/>
        <end position="311"/>
    </location>
</feature>
<dbReference type="InterPro" id="IPR004000">
    <property type="entry name" value="Actin"/>
</dbReference>
<organism evidence="4 6">
    <name type="scientific">Neospora caninum (strain Liverpool)</name>
    <dbReference type="NCBI Taxonomy" id="572307"/>
    <lineage>
        <taxon>Eukaryota</taxon>
        <taxon>Sar</taxon>
        <taxon>Alveolata</taxon>
        <taxon>Apicomplexa</taxon>
        <taxon>Conoidasida</taxon>
        <taxon>Coccidia</taxon>
        <taxon>Eucoccidiorida</taxon>
        <taxon>Eimeriorina</taxon>
        <taxon>Sarcocystidae</taxon>
        <taxon>Neospora</taxon>
    </lineage>
</organism>
<evidence type="ECO:0000313" key="5">
    <source>
        <dbReference type="EMBL" id="CEL70825.1"/>
    </source>
</evidence>
<dbReference type="OMA" id="CFGCART"/>
<dbReference type="Pfam" id="PF00022">
    <property type="entry name" value="Actin"/>
    <property type="match status" value="2"/>
</dbReference>
<evidence type="ECO:0000256" key="2">
    <source>
        <dbReference type="RuleBase" id="RU000487"/>
    </source>
</evidence>
<dbReference type="EMBL" id="FR823393">
    <property type="protein sequence ID" value="CBZ56076.1"/>
    <property type="molecule type" value="Genomic_DNA"/>
</dbReference>
<feature type="compositionally biased region" description="Basic residues" evidence="3">
    <location>
        <begin position="423"/>
        <end position="433"/>
    </location>
</feature>
<dbReference type="eggNOG" id="KOG0676">
    <property type="taxonomic scope" value="Eukaryota"/>
</dbReference>
<accession>F0VQS9</accession>
<comment type="similarity">
    <text evidence="2">Belongs to the actin family.</text>
</comment>
<feature type="region of interest" description="Disordered" evidence="3">
    <location>
        <begin position="295"/>
        <end position="353"/>
    </location>
</feature>
<dbReference type="EMBL" id="LN714487">
    <property type="protein sequence ID" value="CEL70825.1"/>
    <property type="molecule type" value="Genomic_DNA"/>
</dbReference>
<gene>
    <name evidence="5" type="ORF">BN1204_065020</name>
    <name evidence="4" type="ORF">NCLIV_065020</name>
</gene>
<name>F0VQS9_NEOCL</name>
<evidence type="ECO:0000313" key="6">
    <source>
        <dbReference type="Proteomes" id="UP000007494"/>
    </source>
</evidence>
<keyword evidence="6" id="KW-1185">Reference proteome</keyword>
<feature type="compositionally biased region" description="Low complexity" evidence="3">
    <location>
        <begin position="434"/>
        <end position="450"/>
    </location>
</feature>
<dbReference type="SMART" id="SM00268">
    <property type="entry name" value="ACTIN"/>
    <property type="match status" value="1"/>
</dbReference>
<dbReference type="GeneID" id="13445299"/>
<feature type="region of interest" description="Disordered" evidence="3">
    <location>
        <begin position="413"/>
        <end position="473"/>
    </location>
</feature>
<evidence type="ECO:0000256" key="3">
    <source>
        <dbReference type="SAM" id="MobiDB-lite"/>
    </source>
</evidence>
<feature type="compositionally biased region" description="Basic and acidic residues" evidence="3">
    <location>
        <begin position="113"/>
        <end position="133"/>
    </location>
</feature>
<proteinExistence type="inferred from homology"/>
<dbReference type="PANTHER" id="PTHR11937">
    <property type="entry name" value="ACTIN"/>
    <property type="match status" value="1"/>
</dbReference>
<dbReference type="RefSeq" id="XP_003886102.1">
    <property type="nucleotide sequence ID" value="XM_003886053.1"/>
</dbReference>
<reference evidence="6" key="3">
    <citation type="journal article" date="2012" name="PLoS Pathog.">
        <title>Comparative genomics of the apicomplexan parasites Toxoplasma gondii and Neospora caninum: Coccidia differing in host range and transmission strategy.</title>
        <authorList>
            <person name="Reid A.J."/>
            <person name="Vermont S.J."/>
            <person name="Cotton J.A."/>
            <person name="Harris D."/>
            <person name="Hill-Cawthorne G.A."/>
            <person name="Konen-Waisman S."/>
            <person name="Latham S.M."/>
            <person name="Mourier T."/>
            <person name="Norton R."/>
            <person name="Quail M.A."/>
            <person name="Sanders M."/>
            <person name="Shanmugam D."/>
            <person name="Sohal A."/>
            <person name="Wasmuth J.D."/>
            <person name="Brunk B."/>
            <person name="Grigg M.E."/>
            <person name="Howard J.C."/>
            <person name="Parkinson J."/>
            <person name="Roos D.S."/>
            <person name="Trees A.J."/>
            <person name="Berriman M."/>
            <person name="Pain A."/>
            <person name="Wastling J.M."/>
        </authorList>
    </citation>
    <scope>NUCLEOTIDE SEQUENCE [LARGE SCALE GENOMIC DNA]</scope>
    <source>
        <strain evidence="6">Liverpool</strain>
    </source>
</reference>
<evidence type="ECO:0000256" key="1">
    <source>
        <dbReference type="ARBA" id="ARBA00049360"/>
    </source>
</evidence>
<dbReference type="Gene3D" id="3.30.420.40">
    <property type="match status" value="5"/>
</dbReference>
<reference evidence="4" key="1">
    <citation type="submission" date="2011-02" db="EMBL/GenBank/DDBJ databases">
        <authorList>
            <person name="Aslett M."/>
        </authorList>
    </citation>
    <scope>NUCLEOTIDE SEQUENCE</scope>
    <source>
        <strain evidence="4">Liverpool</strain>
    </source>
</reference>
<dbReference type="Gene3D" id="3.90.640.10">
    <property type="entry name" value="Actin, Chain A, domain 4"/>
    <property type="match status" value="2"/>
</dbReference>
<dbReference type="AlphaFoldDB" id="F0VQS9"/>
<evidence type="ECO:0000313" key="4">
    <source>
        <dbReference type="EMBL" id="CBZ56076.1"/>
    </source>
</evidence>
<reference evidence="4" key="2">
    <citation type="submission" date="2011-03" db="EMBL/GenBank/DDBJ databases">
        <title>Comparative genomics and transcriptomics of Neospora caninum and Toxoplasma gondii.</title>
        <authorList>
            <person name="Reid A.J."/>
            <person name="Sohal A."/>
            <person name="Harris D."/>
            <person name="Quail M."/>
            <person name="Sanders M."/>
            <person name="Berriman M."/>
            <person name="Wastling J.M."/>
            <person name="Pain A."/>
        </authorList>
    </citation>
    <scope>NUCLEOTIDE SEQUENCE</scope>
    <source>
        <strain evidence="4">Liverpool</strain>
    </source>
</reference>
<feature type="region of interest" description="Disordered" evidence="3">
    <location>
        <begin position="102"/>
        <end position="133"/>
    </location>
</feature>
<dbReference type="InterPro" id="IPR043129">
    <property type="entry name" value="ATPase_NBD"/>
</dbReference>
<reference evidence="5" key="4">
    <citation type="journal article" date="2015" name="PLoS ONE">
        <title>Comprehensive Evaluation of Toxoplasma gondii VEG and Neospora caninum LIV Genomes with Tachyzoite Stage Transcriptome and Proteome Defines Novel Transcript Features.</title>
        <authorList>
            <person name="Ramaprasad A."/>
            <person name="Mourier T."/>
            <person name="Naeem R."/>
            <person name="Malas T.B."/>
            <person name="Moussa E."/>
            <person name="Panigrahi A."/>
            <person name="Vermont S.J."/>
            <person name="Otto T.D."/>
            <person name="Wastling J."/>
            <person name="Pain A."/>
        </authorList>
    </citation>
    <scope>NUCLEOTIDE SEQUENCE</scope>
    <source>
        <strain evidence="5">Liverpool</strain>
    </source>
</reference>
<dbReference type="VEuPathDB" id="ToxoDB:NCLIV_065020"/>
<sequence length="663" mass="70026">MFSSSPLPSPPLIFDLGAHTLRAGVAGDALPRWIAPSVVGLPHAALSSSSFGLFSGSDETGCHASRNAGPRALLSLAPLNPLEKRDHVELSPVVFYQPSALRANAGSGNGGTSKEDKEEKAKKKRKNEDFKKEDRGAEGACSVLGAAGGWGNAPGVYSVDMPGFRRLLETACGPRGLDEGTLEGRSVLLTEPNVTNRSLRDSFAEMLFEDLKVSRAFLCKKAALACFGCARTSGIVADVGHSNTSVCAVQEGFVLQKAVQEFPFAASHCAAFSRGVLQHHGVAVTPGFAVVRTPLKAEKGTRKGEKEERERGRRKGATAPGERRRSAEHDAGLGRSGAKAEDDGRGAETKAGEDCALPGVSRVVDEKNNEVVHVAPCPHVTASYRDWGELHIVEVLGECRSRQDAAAMVTASLSSAASQASRGRPKAGLRRGKASASRGSSESGRETVSGGAEGEKKRDEREKRDEDEDRAQAFVLPDGTKLSGAVTDAIRAAVPETLFSAPMRLHYFSLFGPAGSGREESERVGKAVCDRELVEAVKACVLSAGSSRRDTTATVIPTGGGSLYPGFLDRFREEMQALQQDPSLAVLLAAHRQAALASLDADGASGLCTPLRVVASPVDAERHFASWIGGSILGCLGSFSQFCVTQAEYDEYGARVAIDRKCP</sequence>
<protein>
    <submittedName>
        <fullName evidence="5">Actin-like protein 3b, putative</fullName>
    </submittedName>
    <submittedName>
        <fullName evidence="4">Putative actin-like protein 3b</fullName>
    </submittedName>
</protein>
<dbReference type="OrthoDB" id="5132116at2759"/>
<feature type="compositionally biased region" description="Basic and acidic residues" evidence="3">
    <location>
        <begin position="321"/>
        <end position="353"/>
    </location>
</feature>
<feature type="compositionally biased region" description="Basic and acidic residues" evidence="3">
    <location>
        <begin position="453"/>
        <end position="464"/>
    </location>
</feature>
<dbReference type="InParanoid" id="F0VQS9"/>
<comment type="catalytic activity">
    <reaction evidence="1">
        <text>ATP + H2O = ADP + phosphate + H(+)</text>
        <dbReference type="Rhea" id="RHEA:13065"/>
        <dbReference type="ChEBI" id="CHEBI:15377"/>
        <dbReference type="ChEBI" id="CHEBI:15378"/>
        <dbReference type="ChEBI" id="CHEBI:30616"/>
        <dbReference type="ChEBI" id="CHEBI:43474"/>
        <dbReference type="ChEBI" id="CHEBI:456216"/>
    </reaction>
</comment>
<dbReference type="eggNOG" id="KOG0679">
    <property type="taxonomic scope" value="Eukaryota"/>
</dbReference>
<dbReference type="SUPFAM" id="SSF53067">
    <property type="entry name" value="Actin-like ATPase domain"/>
    <property type="match status" value="4"/>
</dbReference>